<name>A0A024WCL5_PLAFA</name>
<dbReference type="Proteomes" id="UP000030708">
    <property type="component" value="Unassembled WGS sequence"/>
</dbReference>
<dbReference type="Pfam" id="PF15445">
    <property type="entry name" value="ATS"/>
    <property type="match status" value="1"/>
</dbReference>
<gene>
    <name evidence="2" type="ORF">PFTANZ_00936</name>
</gene>
<feature type="domain" description="Plasmodium falciparum erythrocyte membrane protein 1 acidic terminal segment" evidence="1">
    <location>
        <begin position="6"/>
        <end position="57"/>
    </location>
</feature>
<dbReference type="AlphaFoldDB" id="A0A024WCL5"/>
<evidence type="ECO:0000259" key="1">
    <source>
        <dbReference type="Pfam" id="PF15445"/>
    </source>
</evidence>
<protein>
    <recommendedName>
        <fullName evidence="1">Plasmodium falciparum erythrocyte membrane protein 1 acidic terminal segment domain-containing protein</fullName>
    </recommendedName>
</protein>
<evidence type="ECO:0000313" key="2">
    <source>
        <dbReference type="EMBL" id="ETW38318.1"/>
    </source>
</evidence>
<dbReference type="InterPro" id="IPR044932">
    <property type="entry name" value="PfEMP1_ATS_sf"/>
</dbReference>
<organism evidence="2 3">
    <name type="scientific">Plasmodium falciparum Tanzania</name>
    <name type="common">2000708</name>
    <dbReference type="NCBI Taxonomy" id="1036725"/>
    <lineage>
        <taxon>Eukaryota</taxon>
        <taxon>Sar</taxon>
        <taxon>Alveolata</taxon>
        <taxon>Apicomplexa</taxon>
        <taxon>Aconoidasida</taxon>
        <taxon>Haemosporida</taxon>
        <taxon>Plasmodiidae</taxon>
        <taxon>Plasmodium</taxon>
        <taxon>Plasmodium (Laverania)</taxon>
    </lineage>
</organism>
<sequence length="68" mass="8372">MIRYVLLRRKENELFVTKHTKNITFNCVATQTYNDPIMNQIDLFHKWLDRHRDIYAKRGTIRKICYIN</sequence>
<accession>A0A024WCL5</accession>
<evidence type="ECO:0000313" key="3">
    <source>
        <dbReference type="Proteomes" id="UP000030708"/>
    </source>
</evidence>
<dbReference type="InterPro" id="IPR029211">
    <property type="entry name" value="PfEMP1_ATS"/>
</dbReference>
<proteinExistence type="predicted"/>
<dbReference type="EMBL" id="KI926311">
    <property type="protein sequence ID" value="ETW38318.1"/>
    <property type="molecule type" value="Genomic_DNA"/>
</dbReference>
<reference evidence="2 3" key="1">
    <citation type="submission" date="2013-02" db="EMBL/GenBank/DDBJ databases">
        <title>The Genome Annotation of Plasmodium falciparum Tanzania (2000708).</title>
        <authorList>
            <consortium name="The Broad Institute Genome Sequencing Platform"/>
            <consortium name="The Broad Institute Genome Sequencing Center for Infectious Disease"/>
            <person name="Neafsey D."/>
            <person name="Hoffman S."/>
            <person name="Volkman S."/>
            <person name="Rosenthal P."/>
            <person name="Walker B."/>
            <person name="Young S.K."/>
            <person name="Zeng Q."/>
            <person name="Gargeya S."/>
            <person name="Fitzgerald M."/>
            <person name="Haas B."/>
            <person name="Abouelleil A."/>
            <person name="Allen A.W."/>
            <person name="Alvarado L."/>
            <person name="Arachchi H.M."/>
            <person name="Berlin A.M."/>
            <person name="Chapman S.B."/>
            <person name="Gainer-Dewar J."/>
            <person name="Goldberg J."/>
            <person name="Griggs A."/>
            <person name="Gujja S."/>
            <person name="Hansen M."/>
            <person name="Howarth C."/>
            <person name="Imamovic A."/>
            <person name="Ireland A."/>
            <person name="Larimer J."/>
            <person name="McCowan C."/>
            <person name="Murphy C."/>
            <person name="Pearson M."/>
            <person name="Poon T.W."/>
            <person name="Priest M."/>
            <person name="Roberts A."/>
            <person name="Saif S."/>
            <person name="Shea T."/>
            <person name="Sisk P."/>
            <person name="Sykes S."/>
            <person name="Wortman J."/>
            <person name="Nusbaum C."/>
            <person name="Birren B."/>
        </authorList>
    </citation>
    <scope>NUCLEOTIDE SEQUENCE [LARGE SCALE GENOMIC DNA]</scope>
    <source>
        <strain evidence="3">Tanzania (2000708)</strain>
    </source>
</reference>
<reference evidence="2 3" key="2">
    <citation type="submission" date="2013-02" db="EMBL/GenBank/DDBJ databases">
        <title>The Genome Sequence of Plasmodium falciparum Tanzania (2000708).</title>
        <authorList>
            <consortium name="The Broad Institute Genome Sequencing Platform"/>
            <consortium name="The Broad Institute Genome Sequencing Center for Infectious Disease"/>
            <person name="Neafsey D."/>
            <person name="Cheeseman I."/>
            <person name="Volkman S."/>
            <person name="Adams J."/>
            <person name="Walker B."/>
            <person name="Young S.K."/>
            <person name="Zeng Q."/>
            <person name="Gargeya S."/>
            <person name="Fitzgerald M."/>
            <person name="Haas B."/>
            <person name="Abouelleil A."/>
            <person name="Alvarado L."/>
            <person name="Arachchi H.M."/>
            <person name="Berlin A.M."/>
            <person name="Chapman S.B."/>
            <person name="Dewar J."/>
            <person name="Goldberg J."/>
            <person name="Griggs A."/>
            <person name="Gujja S."/>
            <person name="Hansen M."/>
            <person name="Howarth C."/>
            <person name="Imamovic A."/>
            <person name="Larimer J."/>
            <person name="McCowan C."/>
            <person name="Murphy C."/>
            <person name="Neiman D."/>
            <person name="Pearson M."/>
            <person name="Priest M."/>
            <person name="Roberts A."/>
            <person name="Saif S."/>
            <person name="Shea T."/>
            <person name="Sisk P."/>
            <person name="Sykes S."/>
            <person name="Wortman J."/>
            <person name="Nusbaum C."/>
            <person name="Birren B."/>
        </authorList>
    </citation>
    <scope>NUCLEOTIDE SEQUENCE [LARGE SCALE GENOMIC DNA]</scope>
    <source>
        <strain evidence="3">Tanzania (2000708)</strain>
    </source>
</reference>
<dbReference type="Gene3D" id="1.10.1900.40">
    <property type="entry name" value="Acidic terminal segments, variant surface antigen of PfEMP1"/>
    <property type="match status" value="1"/>
</dbReference>